<dbReference type="InterPro" id="IPR016032">
    <property type="entry name" value="Sig_transdc_resp-reg_C-effctor"/>
</dbReference>
<organism evidence="5 6">
    <name type="scientific">Zhenpiania hominis</name>
    <dbReference type="NCBI Taxonomy" id="2763644"/>
    <lineage>
        <taxon>Bacteria</taxon>
        <taxon>Bacillati</taxon>
        <taxon>Bacillota</taxon>
        <taxon>Clostridia</taxon>
        <taxon>Peptostreptococcales</taxon>
        <taxon>Anaerovoracaceae</taxon>
        <taxon>Zhenpiania</taxon>
    </lineage>
</organism>
<evidence type="ECO:0000313" key="6">
    <source>
        <dbReference type="Proteomes" id="UP000602647"/>
    </source>
</evidence>
<dbReference type="GO" id="GO:0003677">
    <property type="term" value="F:DNA binding"/>
    <property type="evidence" value="ECO:0007669"/>
    <property type="project" value="UniProtKB-KW"/>
</dbReference>
<feature type="domain" description="HTH luxR-type" evidence="4">
    <location>
        <begin position="187"/>
        <end position="249"/>
    </location>
</feature>
<sequence>MLEKNSILLLNEIIYRIYTVRDFDEMRRSVLEFLQYLIPSTISTFYLASSESPYHLERPVGLGVSDERLQLYLDQYFEVDYTRWTFAAPKSNVYRETDLLRDETRTKTPYYRMLFEQEKVHYSVIVVLIYDGVFLGTIDLFRPREYGDFTDDEIFFLDMLKEHLNFRLYQIMENNTLREKTYPSKEDLVEAYHLTPRELEIVYLLLDGISKAQICEQLCISPNTLKKHTLNLYKKLGIKSWRELFSLLK</sequence>
<keyword evidence="6" id="KW-1185">Reference proteome</keyword>
<evidence type="ECO:0000256" key="3">
    <source>
        <dbReference type="ARBA" id="ARBA00023163"/>
    </source>
</evidence>
<dbReference type="PRINTS" id="PR00038">
    <property type="entry name" value="HTHLUXR"/>
</dbReference>
<dbReference type="Gene3D" id="1.10.10.10">
    <property type="entry name" value="Winged helix-like DNA-binding domain superfamily/Winged helix DNA-binding domain"/>
    <property type="match status" value="1"/>
</dbReference>
<dbReference type="PANTHER" id="PTHR44688">
    <property type="entry name" value="DNA-BINDING TRANSCRIPTIONAL ACTIVATOR DEVR_DOSR"/>
    <property type="match status" value="1"/>
</dbReference>
<dbReference type="SUPFAM" id="SSF46894">
    <property type="entry name" value="C-terminal effector domain of the bipartite response regulators"/>
    <property type="match status" value="1"/>
</dbReference>
<accession>A0A923NP75</accession>
<name>A0A923NP75_9FIRM</name>
<dbReference type="GO" id="GO:0006355">
    <property type="term" value="P:regulation of DNA-templated transcription"/>
    <property type="evidence" value="ECO:0007669"/>
    <property type="project" value="InterPro"/>
</dbReference>
<dbReference type="CDD" id="cd06170">
    <property type="entry name" value="LuxR_C_like"/>
    <property type="match status" value="1"/>
</dbReference>
<dbReference type="Gene3D" id="3.30.450.40">
    <property type="match status" value="1"/>
</dbReference>
<keyword evidence="2" id="KW-0238">DNA-binding</keyword>
<keyword evidence="1" id="KW-0805">Transcription regulation</keyword>
<keyword evidence="3" id="KW-0804">Transcription</keyword>
<evidence type="ECO:0000313" key="5">
    <source>
        <dbReference type="EMBL" id="MBC6680717.1"/>
    </source>
</evidence>
<dbReference type="Proteomes" id="UP000602647">
    <property type="component" value="Unassembled WGS sequence"/>
</dbReference>
<proteinExistence type="predicted"/>
<evidence type="ECO:0000256" key="2">
    <source>
        <dbReference type="ARBA" id="ARBA00023125"/>
    </source>
</evidence>
<dbReference type="PROSITE" id="PS50043">
    <property type="entry name" value="HTH_LUXR_2"/>
    <property type="match status" value="1"/>
</dbReference>
<reference evidence="5" key="1">
    <citation type="submission" date="2020-08" db="EMBL/GenBank/DDBJ databases">
        <title>Genome public.</title>
        <authorList>
            <person name="Liu C."/>
            <person name="Sun Q."/>
        </authorList>
    </citation>
    <scope>NUCLEOTIDE SEQUENCE</scope>
    <source>
        <strain evidence="5">BX12</strain>
    </source>
</reference>
<gene>
    <name evidence="5" type="ORF">H9L42_12885</name>
</gene>
<dbReference type="PANTHER" id="PTHR44688:SF16">
    <property type="entry name" value="DNA-BINDING TRANSCRIPTIONAL ACTIVATOR DEVR_DOSR"/>
    <property type="match status" value="1"/>
</dbReference>
<dbReference type="InterPro" id="IPR036388">
    <property type="entry name" value="WH-like_DNA-bd_sf"/>
</dbReference>
<dbReference type="InterPro" id="IPR029016">
    <property type="entry name" value="GAF-like_dom_sf"/>
</dbReference>
<dbReference type="InterPro" id="IPR000792">
    <property type="entry name" value="Tscrpt_reg_LuxR_C"/>
</dbReference>
<evidence type="ECO:0000259" key="4">
    <source>
        <dbReference type="PROSITE" id="PS50043"/>
    </source>
</evidence>
<dbReference type="AlphaFoldDB" id="A0A923NP75"/>
<comment type="caution">
    <text evidence="5">The sequence shown here is derived from an EMBL/GenBank/DDBJ whole genome shotgun (WGS) entry which is preliminary data.</text>
</comment>
<dbReference type="SMART" id="SM00421">
    <property type="entry name" value="HTH_LUXR"/>
    <property type="match status" value="1"/>
</dbReference>
<dbReference type="SUPFAM" id="SSF55781">
    <property type="entry name" value="GAF domain-like"/>
    <property type="match status" value="1"/>
</dbReference>
<dbReference type="Pfam" id="PF00196">
    <property type="entry name" value="GerE"/>
    <property type="match status" value="1"/>
</dbReference>
<protein>
    <submittedName>
        <fullName evidence="5">Helix-turn-helix domain-containing protein</fullName>
    </submittedName>
</protein>
<dbReference type="RefSeq" id="WP_187303813.1">
    <property type="nucleotide sequence ID" value="NZ_CBCTON010000003.1"/>
</dbReference>
<dbReference type="EMBL" id="JACRYT010000017">
    <property type="protein sequence ID" value="MBC6680717.1"/>
    <property type="molecule type" value="Genomic_DNA"/>
</dbReference>
<evidence type="ECO:0000256" key="1">
    <source>
        <dbReference type="ARBA" id="ARBA00023015"/>
    </source>
</evidence>